<dbReference type="AlphaFoldDB" id="A0A7J0HAZ0"/>
<accession>A0A7J0HAZ0</accession>
<dbReference type="OrthoDB" id="1607888at2759"/>
<dbReference type="EMBL" id="BJWL01000028">
    <property type="protein sequence ID" value="GFZ20263.1"/>
    <property type="molecule type" value="Genomic_DNA"/>
</dbReference>
<feature type="region of interest" description="Disordered" evidence="1">
    <location>
        <begin position="58"/>
        <end position="145"/>
    </location>
</feature>
<feature type="compositionally biased region" description="Basic and acidic residues" evidence="1">
    <location>
        <begin position="118"/>
        <end position="128"/>
    </location>
</feature>
<comment type="caution">
    <text evidence="2">The sequence shown here is derived from an EMBL/GenBank/DDBJ whole genome shotgun (WGS) entry which is preliminary data.</text>
</comment>
<evidence type="ECO:0000313" key="2">
    <source>
        <dbReference type="EMBL" id="GFZ20263.1"/>
    </source>
</evidence>
<evidence type="ECO:0000256" key="1">
    <source>
        <dbReference type="SAM" id="MobiDB-lite"/>
    </source>
</evidence>
<reference evidence="2 3" key="1">
    <citation type="submission" date="2019-07" db="EMBL/GenBank/DDBJ databases">
        <title>De Novo Assembly of kiwifruit Actinidia rufa.</title>
        <authorList>
            <person name="Sugita-Konishi S."/>
            <person name="Sato K."/>
            <person name="Mori E."/>
            <person name="Abe Y."/>
            <person name="Kisaki G."/>
            <person name="Hamano K."/>
            <person name="Suezawa K."/>
            <person name="Otani M."/>
            <person name="Fukuda T."/>
            <person name="Manabe T."/>
            <person name="Gomi K."/>
            <person name="Tabuchi M."/>
            <person name="Akimitsu K."/>
            <person name="Kataoka I."/>
        </authorList>
    </citation>
    <scope>NUCLEOTIDE SEQUENCE [LARGE SCALE GENOMIC DNA]</scope>
    <source>
        <strain evidence="3">cv. Fuchu</strain>
    </source>
</reference>
<proteinExistence type="predicted"/>
<keyword evidence="3" id="KW-1185">Reference proteome</keyword>
<gene>
    <name evidence="2" type="ORF">Acr_28g0009680</name>
</gene>
<feature type="compositionally biased region" description="Acidic residues" evidence="1">
    <location>
        <begin position="78"/>
        <end position="92"/>
    </location>
</feature>
<dbReference type="Proteomes" id="UP000585474">
    <property type="component" value="Unassembled WGS sequence"/>
</dbReference>
<evidence type="ECO:0000313" key="3">
    <source>
        <dbReference type="Proteomes" id="UP000585474"/>
    </source>
</evidence>
<protein>
    <submittedName>
        <fullName evidence="2">Uncharacterized protein</fullName>
    </submittedName>
</protein>
<organism evidence="2 3">
    <name type="scientific">Actinidia rufa</name>
    <dbReference type="NCBI Taxonomy" id="165716"/>
    <lineage>
        <taxon>Eukaryota</taxon>
        <taxon>Viridiplantae</taxon>
        <taxon>Streptophyta</taxon>
        <taxon>Embryophyta</taxon>
        <taxon>Tracheophyta</taxon>
        <taxon>Spermatophyta</taxon>
        <taxon>Magnoliopsida</taxon>
        <taxon>eudicotyledons</taxon>
        <taxon>Gunneridae</taxon>
        <taxon>Pentapetalae</taxon>
        <taxon>asterids</taxon>
        <taxon>Ericales</taxon>
        <taxon>Actinidiaceae</taxon>
        <taxon>Actinidia</taxon>
    </lineage>
</organism>
<name>A0A7J0HAZ0_9ERIC</name>
<sequence>MAKGDKVLLRPGFIATCMPVYERERMENIRRNNEVCRSLGVKRITPSSIGLVQHKCSTAKAKHSNGELDDVDYRHQDNEDDHDDIDSSDSFEQEMPPGGRPTHSYPDPQCGDNMMSERVTRSTSRFDMDSQSIPTPITKPLSEELPNNNVASINRRTRGPTRGIEAQRVIDKKGTLPIVIAPQFHAPVGEHAARMASKIGMEVRTHLMDLGVHRWKAVDDTIKAPILQCLTDKMEHLEAEQNSQDGAIPMTQEELSIKVFGPRSGYVTGLGMRPSSSSRSIVGLGGQHYISHTAGAKGARAS</sequence>